<evidence type="ECO:0000313" key="10">
    <source>
        <dbReference type="EMBL" id="KAK5535949.1"/>
    </source>
</evidence>
<keyword evidence="4" id="KW-0238">DNA-binding</keyword>
<feature type="transmembrane region" description="Helical" evidence="8">
    <location>
        <begin position="622"/>
        <end position="641"/>
    </location>
</feature>
<protein>
    <recommendedName>
        <fullName evidence="9">Xylanolytic transcriptional activator regulatory domain-containing protein</fullName>
    </recommendedName>
</protein>
<keyword evidence="3" id="KW-0805">Transcription regulation</keyword>
<comment type="caution">
    <text evidence="10">The sequence shown here is derived from an EMBL/GenBank/DDBJ whole genome shotgun (WGS) entry which is preliminary data.</text>
</comment>
<dbReference type="AlphaFoldDB" id="A0AAV9Q861"/>
<proteinExistence type="predicted"/>
<feature type="region of interest" description="Disordered" evidence="7">
    <location>
        <begin position="696"/>
        <end position="727"/>
    </location>
</feature>
<dbReference type="GO" id="GO:0008270">
    <property type="term" value="F:zinc ion binding"/>
    <property type="evidence" value="ECO:0007669"/>
    <property type="project" value="InterPro"/>
</dbReference>
<keyword evidence="6" id="KW-0539">Nucleus</keyword>
<dbReference type="GO" id="GO:0006351">
    <property type="term" value="P:DNA-templated transcription"/>
    <property type="evidence" value="ECO:0007669"/>
    <property type="project" value="InterPro"/>
</dbReference>
<evidence type="ECO:0000256" key="8">
    <source>
        <dbReference type="SAM" id="Phobius"/>
    </source>
</evidence>
<gene>
    <name evidence="10" type="ORF">LTR25_005851</name>
</gene>
<keyword evidence="8" id="KW-0472">Membrane</keyword>
<dbReference type="CDD" id="cd12148">
    <property type="entry name" value="fungal_TF_MHR"/>
    <property type="match status" value="1"/>
</dbReference>
<evidence type="ECO:0000313" key="11">
    <source>
        <dbReference type="Proteomes" id="UP001345827"/>
    </source>
</evidence>
<evidence type="ECO:0000256" key="5">
    <source>
        <dbReference type="ARBA" id="ARBA00023163"/>
    </source>
</evidence>
<sequence length="727" mass="81339">MTKEISLRTAVDVLLNRVDELTQHIVENGLVVPPWEASDQTIIEQVCASLEVPMKRIMPLPQSHINFIPQRLPDPLPQLDPCAAIPSDGGISTLSQVPQGSLASNTTTFDWVDWTQFPTSEPWELSPSDWPWQILSGFSSDPSDNHAMARDPLTQDQLPVVQRQDDLLGGMLESNETSEDEVDTDIAPGLAARLGSLHVATDGRLRFYGTASNYHFLLGSRDLLPRNDHTFPDAKREALLALEHAKLDRDVPIALEDRLLELFFKWHNPCHVTVDRATFKVARTQDRHGQGTFCSQSLVAAMCALGAAFEGRYHQSFVTFPQPLADFFAAKSKVLLEVELDSPCVSTVQTLLLLSSHEAAGGRDARMWLYSGMAMRLAFDLGLHVDGDPYVEQGVFTAQEGEARRSTFWSCVVVNHLWGFSLGRPFRVDSEEITVKRSPRTGSLTDSERWTDSLTTSTATSPLPSVSERSRESSYLVVEQWVSFCEELAPLVRTLLAIAAPCIQYLKLTPNSYGCAKISKAALQELSMQTTNRLLSWQEAIPDAIKVQPHQVALPQVLLLHMGYHNFCILIHRPWTSKASQPRGGLGPGYQHARTICRKSASAIASLLREYEANYSLRTMNVYVVTIIFSASVILIFGLIAEDMPQGSQSEDEKLKIAGDLNTCFRALDELCQSFECAKRTRDFLFAIQRRWTQSKRDPRMAMKRRSQLHDPGQESSYKKSKSHQRT</sequence>
<reference evidence="10 11" key="1">
    <citation type="submission" date="2023-06" db="EMBL/GenBank/DDBJ databases">
        <title>Black Yeasts Isolated from many extreme environments.</title>
        <authorList>
            <person name="Coleine C."/>
            <person name="Stajich J.E."/>
            <person name="Selbmann L."/>
        </authorList>
    </citation>
    <scope>NUCLEOTIDE SEQUENCE [LARGE SCALE GENOMIC DNA]</scope>
    <source>
        <strain evidence="10 11">CCFEE 5887</strain>
    </source>
</reference>
<dbReference type="PANTHER" id="PTHR31313:SF77">
    <property type="entry name" value="ZN(II)2CYS6 TRANSCRIPTION FACTOR (EUROFUNG)"/>
    <property type="match status" value="1"/>
</dbReference>
<evidence type="ECO:0000259" key="9">
    <source>
        <dbReference type="SMART" id="SM00906"/>
    </source>
</evidence>
<dbReference type="PANTHER" id="PTHR31313">
    <property type="entry name" value="TY1 ENHANCER ACTIVATOR"/>
    <property type="match status" value="1"/>
</dbReference>
<evidence type="ECO:0000256" key="1">
    <source>
        <dbReference type="ARBA" id="ARBA00022723"/>
    </source>
</evidence>
<feature type="compositionally biased region" description="Low complexity" evidence="7">
    <location>
        <begin position="452"/>
        <end position="466"/>
    </location>
</feature>
<feature type="region of interest" description="Disordered" evidence="7">
    <location>
        <begin position="437"/>
        <end position="466"/>
    </location>
</feature>
<dbReference type="EMBL" id="JAXLQG010000009">
    <property type="protein sequence ID" value="KAK5535949.1"/>
    <property type="molecule type" value="Genomic_DNA"/>
</dbReference>
<accession>A0AAV9Q861</accession>
<keyword evidence="8" id="KW-0812">Transmembrane</keyword>
<evidence type="ECO:0000256" key="3">
    <source>
        <dbReference type="ARBA" id="ARBA00023015"/>
    </source>
</evidence>
<dbReference type="Pfam" id="PF04082">
    <property type="entry name" value="Fungal_trans"/>
    <property type="match status" value="1"/>
</dbReference>
<keyword evidence="5" id="KW-0804">Transcription</keyword>
<evidence type="ECO:0000256" key="4">
    <source>
        <dbReference type="ARBA" id="ARBA00023125"/>
    </source>
</evidence>
<evidence type="ECO:0000256" key="2">
    <source>
        <dbReference type="ARBA" id="ARBA00022833"/>
    </source>
</evidence>
<evidence type="ECO:0000256" key="7">
    <source>
        <dbReference type="SAM" id="MobiDB-lite"/>
    </source>
</evidence>
<dbReference type="SMART" id="SM00906">
    <property type="entry name" value="Fungal_trans"/>
    <property type="match status" value="1"/>
</dbReference>
<evidence type="ECO:0000256" key="6">
    <source>
        <dbReference type="ARBA" id="ARBA00023242"/>
    </source>
</evidence>
<keyword evidence="1" id="KW-0479">Metal-binding</keyword>
<keyword evidence="11" id="KW-1185">Reference proteome</keyword>
<dbReference type="InterPro" id="IPR051615">
    <property type="entry name" value="Transcr_Regulatory_Elem"/>
</dbReference>
<name>A0AAV9Q861_9PEZI</name>
<feature type="domain" description="Xylanolytic transcriptional activator regulatory" evidence="9">
    <location>
        <begin position="367"/>
        <end position="444"/>
    </location>
</feature>
<dbReference type="Proteomes" id="UP001345827">
    <property type="component" value="Unassembled WGS sequence"/>
</dbReference>
<dbReference type="GO" id="GO:0003677">
    <property type="term" value="F:DNA binding"/>
    <property type="evidence" value="ECO:0007669"/>
    <property type="project" value="UniProtKB-KW"/>
</dbReference>
<keyword evidence="2" id="KW-0862">Zinc</keyword>
<keyword evidence="8" id="KW-1133">Transmembrane helix</keyword>
<organism evidence="10 11">
    <name type="scientific">Vermiconidia calcicola</name>
    <dbReference type="NCBI Taxonomy" id="1690605"/>
    <lineage>
        <taxon>Eukaryota</taxon>
        <taxon>Fungi</taxon>
        <taxon>Dikarya</taxon>
        <taxon>Ascomycota</taxon>
        <taxon>Pezizomycotina</taxon>
        <taxon>Dothideomycetes</taxon>
        <taxon>Dothideomycetidae</taxon>
        <taxon>Mycosphaerellales</taxon>
        <taxon>Extremaceae</taxon>
        <taxon>Vermiconidia</taxon>
    </lineage>
</organism>
<dbReference type="InterPro" id="IPR007219">
    <property type="entry name" value="XnlR_reg_dom"/>
</dbReference>